<feature type="domain" description="Glycosyl hydrolase family 13 catalytic" evidence="8">
    <location>
        <begin position="200"/>
        <end position="573"/>
    </location>
</feature>
<feature type="active site" description="Nucleophile" evidence="7">
    <location>
        <position position="343"/>
    </location>
</feature>
<evidence type="ECO:0000256" key="5">
    <source>
        <dbReference type="ARBA" id="ARBA00022679"/>
    </source>
</evidence>
<evidence type="ECO:0000256" key="2">
    <source>
        <dbReference type="ARBA" id="ARBA00009000"/>
    </source>
</evidence>
<dbReference type="InterPro" id="IPR004193">
    <property type="entry name" value="Glyco_hydro_13_N"/>
</dbReference>
<dbReference type="GO" id="GO:0004553">
    <property type="term" value="F:hydrolase activity, hydrolyzing O-glycosyl compounds"/>
    <property type="evidence" value="ECO:0007669"/>
    <property type="project" value="InterPro"/>
</dbReference>
<dbReference type="GO" id="GO:0003844">
    <property type="term" value="F:1,4-alpha-glucan branching enzyme activity"/>
    <property type="evidence" value="ECO:0007669"/>
    <property type="project" value="UniProtKB-EC"/>
</dbReference>
<dbReference type="EC" id="2.4.1.18" evidence="3"/>
<dbReference type="CDD" id="cd11321">
    <property type="entry name" value="AmyAc_bac_euk_BE"/>
    <property type="match status" value="1"/>
</dbReference>
<dbReference type="SUPFAM" id="SSF81296">
    <property type="entry name" value="E set domains"/>
    <property type="match status" value="1"/>
</dbReference>
<feature type="active site" description="Proton donor" evidence="7">
    <location>
        <position position="398"/>
    </location>
</feature>
<protein>
    <recommendedName>
        <fullName evidence="3">1,4-alpha-glucan branching enzyme</fullName>
        <ecNumber evidence="3">2.4.1.18</ecNumber>
    </recommendedName>
</protein>
<comment type="similarity">
    <text evidence="2">Belongs to the glycosyl hydrolase 13 family. GlgB subfamily.</text>
</comment>
<dbReference type="InterPro" id="IPR037439">
    <property type="entry name" value="Branching_enzy"/>
</dbReference>
<dbReference type="GO" id="GO:0005978">
    <property type="term" value="P:glycogen biosynthetic process"/>
    <property type="evidence" value="ECO:0007669"/>
    <property type="project" value="InterPro"/>
</dbReference>
<dbReference type="Pfam" id="PF02806">
    <property type="entry name" value="Alpha-amylase_C"/>
    <property type="match status" value="1"/>
</dbReference>
<dbReference type="FunFam" id="3.20.20.80:FF:000001">
    <property type="entry name" value="1,4-alpha-glucan branching enzyme"/>
    <property type="match status" value="1"/>
</dbReference>
<dbReference type="Proteomes" id="UP000001307">
    <property type="component" value="Unassembled WGS sequence"/>
</dbReference>
<dbReference type="InterPro" id="IPR014756">
    <property type="entry name" value="Ig_E-set"/>
</dbReference>
<dbReference type="PANTHER" id="PTHR43651:SF3">
    <property type="entry name" value="1,4-ALPHA-GLUCAN-BRANCHING ENZYME"/>
    <property type="match status" value="1"/>
</dbReference>
<name>E4XB97_OIKDI</name>
<gene>
    <name evidence="9" type="ORF">GSOID_T00005617001</name>
</gene>
<dbReference type="Pfam" id="PF02922">
    <property type="entry name" value="CBM_48"/>
    <property type="match status" value="1"/>
</dbReference>
<comment type="pathway">
    <text evidence="6">Glycan biosynthesis.</text>
</comment>
<dbReference type="InterPro" id="IPR017853">
    <property type="entry name" value="GH"/>
</dbReference>
<accession>E4XB97</accession>
<evidence type="ECO:0000313" key="9">
    <source>
        <dbReference type="EMBL" id="CBY08780.1"/>
    </source>
</evidence>
<dbReference type="EMBL" id="FN653033">
    <property type="protein sequence ID" value="CBY08780.1"/>
    <property type="molecule type" value="Genomic_DNA"/>
</dbReference>
<proteinExistence type="inferred from homology"/>
<dbReference type="OrthoDB" id="196493at2759"/>
<dbReference type="Gene3D" id="3.20.20.80">
    <property type="entry name" value="Glycosidases"/>
    <property type="match status" value="1"/>
</dbReference>
<evidence type="ECO:0000259" key="8">
    <source>
        <dbReference type="SMART" id="SM00642"/>
    </source>
</evidence>
<evidence type="ECO:0000256" key="3">
    <source>
        <dbReference type="ARBA" id="ARBA00012541"/>
    </source>
</evidence>
<dbReference type="FunFam" id="2.60.40.1180:FF:000003">
    <property type="entry name" value="1,4-alpha-glucan-branching enzyme, chloroplastic/amyloplastic"/>
    <property type="match status" value="1"/>
</dbReference>
<dbReference type="InParanoid" id="E4XB97"/>
<dbReference type="AlphaFoldDB" id="E4XB97"/>
<dbReference type="Pfam" id="PF00128">
    <property type="entry name" value="Alpha-amylase"/>
    <property type="match status" value="1"/>
</dbReference>
<organism evidence="9">
    <name type="scientific">Oikopleura dioica</name>
    <name type="common">Tunicate</name>
    <dbReference type="NCBI Taxonomy" id="34765"/>
    <lineage>
        <taxon>Eukaryota</taxon>
        <taxon>Metazoa</taxon>
        <taxon>Chordata</taxon>
        <taxon>Tunicata</taxon>
        <taxon>Appendicularia</taxon>
        <taxon>Copelata</taxon>
        <taxon>Oikopleuridae</taxon>
        <taxon>Oikopleura</taxon>
    </lineage>
</organism>
<dbReference type="SUPFAM" id="SSF51445">
    <property type="entry name" value="(Trans)glycosidases"/>
    <property type="match status" value="1"/>
</dbReference>
<keyword evidence="4" id="KW-0328">Glycosyltransferase</keyword>
<reference evidence="9" key="1">
    <citation type="journal article" date="2010" name="Science">
        <title>Plasticity of animal genome architecture unmasked by rapid evolution of a pelagic tunicate.</title>
        <authorList>
            <person name="Denoeud F."/>
            <person name="Henriet S."/>
            <person name="Mungpakdee S."/>
            <person name="Aury J.M."/>
            <person name="Da Silva C."/>
            <person name="Brinkmann H."/>
            <person name="Mikhaleva J."/>
            <person name="Olsen L.C."/>
            <person name="Jubin C."/>
            <person name="Canestro C."/>
            <person name="Bouquet J.M."/>
            <person name="Danks G."/>
            <person name="Poulain J."/>
            <person name="Campsteijn C."/>
            <person name="Adamski M."/>
            <person name="Cross I."/>
            <person name="Yadetie F."/>
            <person name="Muffato M."/>
            <person name="Louis A."/>
            <person name="Butcher S."/>
            <person name="Tsagkogeorga G."/>
            <person name="Konrad A."/>
            <person name="Singh S."/>
            <person name="Jensen M.F."/>
            <person name="Cong E.H."/>
            <person name="Eikeseth-Otteraa H."/>
            <person name="Noel B."/>
            <person name="Anthouard V."/>
            <person name="Porcel B.M."/>
            <person name="Kachouri-Lafond R."/>
            <person name="Nishino A."/>
            <person name="Ugolini M."/>
            <person name="Chourrout P."/>
            <person name="Nishida H."/>
            <person name="Aasland R."/>
            <person name="Huzurbazar S."/>
            <person name="Westhof E."/>
            <person name="Delsuc F."/>
            <person name="Lehrach H."/>
            <person name="Reinhardt R."/>
            <person name="Weissenbach J."/>
            <person name="Roy S.W."/>
            <person name="Artiguenave F."/>
            <person name="Postlethwait J.H."/>
            <person name="Manak J.R."/>
            <person name="Thompson E.M."/>
            <person name="Jaillon O."/>
            <person name="Du Pasquier L."/>
            <person name="Boudinot P."/>
            <person name="Liberles D.A."/>
            <person name="Volff J.N."/>
            <person name="Philippe H."/>
            <person name="Lenhard B."/>
            <person name="Roest Crollius H."/>
            <person name="Wincker P."/>
            <person name="Chourrout D."/>
        </authorList>
    </citation>
    <scope>NUCLEOTIDE SEQUENCE [LARGE SCALE GENOMIC DNA]</scope>
</reference>
<dbReference type="PANTHER" id="PTHR43651">
    <property type="entry name" value="1,4-ALPHA-GLUCAN-BRANCHING ENZYME"/>
    <property type="match status" value="1"/>
</dbReference>
<dbReference type="SUPFAM" id="SSF51011">
    <property type="entry name" value="Glycosyl hydrolase domain"/>
    <property type="match status" value="1"/>
</dbReference>
<dbReference type="SMART" id="SM00642">
    <property type="entry name" value="Aamy"/>
    <property type="match status" value="1"/>
</dbReference>
<evidence type="ECO:0000256" key="6">
    <source>
        <dbReference type="ARBA" id="ARBA00060592"/>
    </source>
</evidence>
<comment type="catalytic activity">
    <reaction evidence="1">
        <text>Transfers a segment of a (1-&gt;4)-alpha-D-glucan chain to a primary hydroxy group in a similar glucan chain.</text>
        <dbReference type="EC" id="2.4.1.18"/>
    </reaction>
</comment>
<keyword evidence="5" id="KW-0808">Transferase</keyword>
<dbReference type="InterPro" id="IPR006047">
    <property type="entry name" value="GH13_cat_dom"/>
</dbReference>
<dbReference type="InterPro" id="IPR013783">
    <property type="entry name" value="Ig-like_fold"/>
</dbReference>
<evidence type="ECO:0000256" key="4">
    <source>
        <dbReference type="ARBA" id="ARBA00022676"/>
    </source>
</evidence>
<evidence type="ECO:0000313" key="10">
    <source>
        <dbReference type="Proteomes" id="UP000001307"/>
    </source>
</evidence>
<dbReference type="InterPro" id="IPR006048">
    <property type="entry name" value="A-amylase/branching_C"/>
</dbReference>
<dbReference type="PIRSF" id="PIRSF000463">
    <property type="entry name" value="GlgB"/>
    <property type="match status" value="1"/>
</dbReference>
<evidence type="ECO:0000256" key="1">
    <source>
        <dbReference type="ARBA" id="ARBA00000826"/>
    </source>
</evidence>
<keyword evidence="10" id="KW-1185">Reference proteome</keyword>
<dbReference type="Gene3D" id="2.60.40.1180">
    <property type="entry name" value="Golgi alpha-mannosidase II"/>
    <property type="match status" value="1"/>
</dbReference>
<dbReference type="InterPro" id="IPR013780">
    <property type="entry name" value="Glyco_hydro_b"/>
</dbReference>
<evidence type="ECO:0000256" key="7">
    <source>
        <dbReference type="PIRSR" id="PIRSR000463-1"/>
    </source>
</evidence>
<dbReference type="Gene3D" id="2.60.40.10">
    <property type="entry name" value="Immunoglobulins"/>
    <property type="match status" value="1"/>
</dbReference>
<dbReference type="CDD" id="cd02854">
    <property type="entry name" value="E_set_GBE_euk_N"/>
    <property type="match status" value="1"/>
</dbReference>
<dbReference type="GO" id="GO:0043169">
    <property type="term" value="F:cation binding"/>
    <property type="evidence" value="ECO:0007669"/>
    <property type="project" value="InterPro"/>
</dbReference>
<sequence length="686" mass="79109">MTSEKEDLLELALYKNDEYLKPFKSDIDRRYRNFLSKKSEIESSETLESYTRSYEQFGLHVTSENEIVDLALEWIPGAEAVWLRGDFNDWARTEYAFSSESFGKWSIRIPAKEDGSCRIRHNSKIKLTILVRSTGKLIDRISPWAKYVYQEPNSVVYDWHFYNPSSEEKYAAKFDRPEKPKAPRIYEAHVGISSDKKGISSYADFTNNVLPRIAKNGYNVIQLMAIQEHAYYASFGYQVTSFFAPSSRFGTPDELKQLIDCAHGLGIQVLLDIVHSHASSNVLDGLNEFDGTDNCFFHGGSRGHHAQWGSRIFNYDNWEVQRFLLSNCRYWVDEFGFDGFRFDGVTSMLYHHHGIGTGFTGNYSEYFGLQVDEESILYLQLENDFLHQTYPFLTTISEDVSGMPGMCRPVSEGGIGFDFRLGMAVPDMWIKLLKEKKDEDWNIGHICHTLENRRYGEKVIAYAESHDQALVGDKTLAFWMMDAQMYTNMSIFSERTDAVDRGMALHKMIRLLVHALGGEGYLNFIGNEFGHPEWLDFPRKGNAESFQHCRRQFSLVSDELLRYQFLENWDAAMNNFENNISWLSAAPAYTTRKSEGDKVIIFDRANCIFVFNFHSSKSYSDYQFGVRDPGKYFLALDSDEQRFHGHARLAKNQEFFTSPNESDNCAQSLKIYLPSRACMVLQKSSE</sequence>
<dbReference type="FunCoup" id="E4XB97">
    <property type="interactions" value="58"/>
</dbReference>
<dbReference type="GO" id="GO:0005737">
    <property type="term" value="C:cytoplasm"/>
    <property type="evidence" value="ECO:0007669"/>
    <property type="project" value="TreeGrafter"/>
</dbReference>